<dbReference type="PANTHER" id="PTHR42901:SF1">
    <property type="entry name" value="ALCOHOL DEHYDROGENASE"/>
    <property type="match status" value="1"/>
</dbReference>
<dbReference type="eggNOG" id="COG0300">
    <property type="taxonomic scope" value="Bacteria"/>
</dbReference>
<evidence type="ECO:0000313" key="4">
    <source>
        <dbReference type="EMBL" id="EAZ88955.1"/>
    </source>
</evidence>
<comment type="similarity">
    <text evidence="1 3">Belongs to the short-chain dehydrogenases/reductases (SDR) family.</text>
</comment>
<dbReference type="OrthoDB" id="9808814at2"/>
<evidence type="ECO:0000256" key="2">
    <source>
        <dbReference type="ARBA" id="ARBA00023002"/>
    </source>
</evidence>
<evidence type="ECO:0000256" key="1">
    <source>
        <dbReference type="ARBA" id="ARBA00006484"/>
    </source>
</evidence>
<comment type="caution">
    <text evidence="4">The sequence shown here is derived from an EMBL/GenBank/DDBJ whole genome shotgun (WGS) entry which is preliminary data.</text>
</comment>
<dbReference type="SUPFAM" id="SSF51735">
    <property type="entry name" value="NAD(P)-binding Rossmann-fold domains"/>
    <property type="match status" value="1"/>
</dbReference>
<dbReference type="Gene3D" id="3.40.50.720">
    <property type="entry name" value="NAD(P)-binding Rossmann-like Domain"/>
    <property type="match status" value="1"/>
</dbReference>
<dbReference type="GO" id="GO:0016491">
    <property type="term" value="F:oxidoreductase activity"/>
    <property type="evidence" value="ECO:0007669"/>
    <property type="project" value="UniProtKB-KW"/>
</dbReference>
<evidence type="ECO:0000313" key="5">
    <source>
        <dbReference type="Proteomes" id="UP000003781"/>
    </source>
</evidence>
<organism evidence="4 5">
    <name type="scientific">Crocosphaera chwakensis CCY0110</name>
    <dbReference type="NCBI Taxonomy" id="391612"/>
    <lineage>
        <taxon>Bacteria</taxon>
        <taxon>Bacillati</taxon>
        <taxon>Cyanobacteriota</taxon>
        <taxon>Cyanophyceae</taxon>
        <taxon>Oscillatoriophycideae</taxon>
        <taxon>Chroococcales</taxon>
        <taxon>Aphanothecaceae</taxon>
        <taxon>Crocosphaera</taxon>
        <taxon>Crocosphaera chwakensis</taxon>
    </lineage>
</organism>
<dbReference type="EMBL" id="AAXW01000059">
    <property type="protein sequence ID" value="EAZ88955.1"/>
    <property type="molecule type" value="Genomic_DNA"/>
</dbReference>
<sequence>MVMKTALITGASSGIGQAFAEELATRQTNLILIARSQDKLYRLAKQLQGRASINVEVMVQDLTEPQAGQKVYDWVRNKNLSVDLLINNAGFGDYGLFSERDLSRQLDMIQLNVKVVVELTHLFLSQMQQRGEGSIINVSSIAGFQPLPYMSIYAATKAFVLSFTEALWAENKDKGIKCLALCPGPTESDFFEVARFPDSFQNKNNGNLISATTVVKEALKALEDNQSNVVTGGIFNSIMVNSTRFLPREFLLKAVEKQFKE</sequence>
<dbReference type="PANTHER" id="PTHR42901">
    <property type="entry name" value="ALCOHOL DEHYDROGENASE"/>
    <property type="match status" value="1"/>
</dbReference>
<proteinExistence type="inferred from homology"/>
<keyword evidence="5" id="KW-1185">Reference proteome</keyword>
<dbReference type="Proteomes" id="UP000003781">
    <property type="component" value="Unassembled WGS sequence"/>
</dbReference>
<dbReference type="PRINTS" id="PR00081">
    <property type="entry name" value="GDHRDH"/>
</dbReference>
<evidence type="ECO:0000256" key="3">
    <source>
        <dbReference type="RuleBase" id="RU000363"/>
    </source>
</evidence>
<dbReference type="InterPro" id="IPR002347">
    <property type="entry name" value="SDR_fam"/>
</dbReference>
<dbReference type="AlphaFoldDB" id="A3IX13"/>
<dbReference type="InterPro" id="IPR036291">
    <property type="entry name" value="NAD(P)-bd_dom_sf"/>
</dbReference>
<keyword evidence="2" id="KW-0560">Oxidoreductase</keyword>
<reference evidence="4 5" key="1">
    <citation type="submission" date="2007-03" db="EMBL/GenBank/DDBJ databases">
        <authorList>
            <person name="Stal L."/>
            <person name="Ferriera S."/>
            <person name="Johnson J."/>
            <person name="Kravitz S."/>
            <person name="Beeson K."/>
            <person name="Sutton G."/>
            <person name="Rogers Y.-H."/>
            <person name="Friedman R."/>
            <person name="Frazier M."/>
            <person name="Venter J.C."/>
        </authorList>
    </citation>
    <scope>NUCLEOTIDE SEQUENCE [LARGE SCALE GENOMIC DNA]</scope>
    <source>
        <strain evidence="4 5">CCY0110</strain>
    </source>
</reference>
<dbReference type="Pfam" id="PF00106">
    <property type="entry name" value="adh_short"/>
    <property type="match status" value="1"/>
</dbReference>
<protein>
    <submittedName>
        <fullName evidence="4">Short-chain dehydrogenase/reductase SDR</fullName>
    </submittedName>
</protein>
<gene>
    <name evidence="4" type="ORF">CY0110_10927</name>
</gene>
<dbReference type="PIRSF" id="PIRSF000126">
    <property type="entry name" value="11-beta-HSD1"/>
    <property type="match status" value="1"/>
</dbReference>
<dbReference type="PRINTS" id="PR00080">
    <property type="entry name" value="SDRFAMILY"/>
</dbReference>
<accession>A3IX13</accession>
<name>A3IX13_9CHRO</name>